<organism evidence="1">
    <name type="scientific">Legionella pneumophila</name>
    <dbReference type="NCBI Taxonomy" id="446"/>
    <lineage>
        <taxon>Bacteria</taxon>
        <taxon>Pseudomonadati</taxon>
        <taxon>Pseudomonadota</taxon>
        <taxon>Gammaproteobacteria</taxon>
        <taxon>Legionellales</taxon>
        <taxon>Legionellaceae</taxon>
        <taxon>Legionella</taxon>
    </lineage>
</organism>
<dbReference type="RefSeq" id="WP_061515177.1">
    <property type="nucleotide sequence ID" value="NZ_KQ973600.1"/>
</dbReference>
<keyword evidence="1" id="KW-0614">Plasmid</keyword>
<proteinExistence type="predicted"/>
<sequence length="73" mass="8570">MRNITIEDNEYLILHGLLCSSIEHTTNQIKDISKEKIFNDLSDEGKKRIAEFYLKMFLETNVLLKKLINSQQV</sequence>
<protein>
    <submittedName>
        <fullName evidence="1">Uncharacterized protein</fullName>
    </submittedName>
</protein>
<reference evidence="1" key="1">
    <citation type="journal article" date="2016" name="Cell. Microbiol.">
        <title>Active and Adaptive Legionella CRISPR-Cas reveals a recurrent challenge to the pathogen.</title>
        <authorList>
            <person name="Rao C."/>
            <person name="Guyard C."/>
            <person name="Pelaz C."/>
            <person name="Wasserscheid J."/>
            <person name="Bondy-Denomy J."/>
            <person name="Dewar K."/>
            <person name="Ensminger A.W."/>
        </authorList>
    </citation>
    <scope>NUCLEOTIDE SEQUENCE</scope>
    <source>
        <strain evidence="1">Murcia-2001 4983</strain>
        <plasmid evidence="1">Mobile Element-1</plasmid>
    </source>
</reference>
<evidence type="ECO:0000313" key="1">
    <source>
        <dbReference type="EMBL" id="ALK43921.1"/>
    </source>
</evidence>
<geneLocation type="plasmid" evidence="1">
    <name>Mobile Element-1</name>
</geneLocation>
<accession>A0A140AYM4</accession>
<dbReference type="AlphaFoldDB" id="A0A140AYM4"/>
<dbReference type="EMBL" id="KT271770">
    <property type="protein sequence ID" value="ALK43921.1"/>
    <property type="molecule type" value="Genomic_DNA"/>
</dbReference>
<name>A0A140AYM4_LEGPN</name>